<dbReference type="Proteomes" id="UP000059680">
    <property type="component" value="Chromosome 4"/>
</dbReference>
<dbReference type="AlphaFoldDB" id="A0A0P0W6C8"/>
<keyword evidence="2" id="KW-1185">Reference proteome</keyword>
<dbReference type="InParanoid" id="A0A0P0W6C8"/>
<dbReference type="EMBL" id="AP014960">
    <property type="protein sequence ID" value="BAS87699.1"/>
    <property type="molecule type" value="Genomic_DNA"/>
</dbReference>
<reference evidence="1 2" key="2">
    <citation type="journal article" date="2013" name="Plant Cell Physiol.">
        <title>Rice Annotation Project Database (RAP-DB): an integrative and interactive database for rice genomics.</title>
        <authorList>
            <person name="Sakai H."/>
            <person name="Lee S.S."/>
            <person name="Tanaka T."/>
            <person name="Numa H."/>
            <person name="Kim J."/>
            <person name="Kawahara Y."/>
            <person name="Wakimoto H."/>
            <person name="Yang C.C."/>
            <person name="Iwamoto M."/>
            <person name="Abe T."/>
            <person name="Yamada Y."/>
            <person name="Muto A."/>
            <person name="Inokuchi H."/>
            <person name="Ikemura T."/>
            <person name="Matsumoto T."/>
            <person name="Sasaki T."/>
            <person name="Itoh T."/>
        </authorList>
    </citation>
    <scope>NUCLEOTIDE SEQUENCE [LARGE SCALE GENOMIC DNA]</scope>
    <source>
        <strain evidence="2">cv. Nipponbare</strain>
    </source>
</reference>
<accession>A0A0P0W6C8</accession>
<gene>
    <name evidence="1" type="ordered locus">Os04g0129450</name>
    <name evidence="1" type="ORF">OSNPB_040129450</name>
</gene>
<reference evidence="1 2" key="3">
    <citation type="journal article" date="2013" name="Rice">
        <title>Improvement of the Oryza sativa Nipponbare reference genome using next generation sequence and optical map data.</title>
        <authorList>
            <person name="Kawahara Y."/>
            <person name="de la Bastide M."/>
            <person name="Hamilton J.P."/>
            <person name="Kanamori H."/>
            <person name="McCombie W.R."/>
            <person name="Ouyang S."/>
            <person name="Schwartz D.C."/>
            <person name="Tanaka T."/>
            <person name="Wu J."/>
            <person name="Zhou S."/>
            <person name="Childs K.L."/>
            <person name="Davidson R.M."/>
            <person name="Lin H."/>
            <person name="Quesada-Ocampo L."/>
            <person name="Vaillancourt B."/>
            <person name="Sakai H."/>
            <person name="Lee S.S."/>
            <person name="Kim J."/>
            <person name="Numa H."/>
            <person name="Itoh T."/>
            <person name="Buell C.R."/>
            <person name="Matsumoto T."/>
        </authorList>
    </citation>
    <scope>NUCLEOTIDE SEQUENCE [LARGE SCALE GENOMIC DNA]</scope>
    <source>
        <strain evidence="2">cv. Nipponbare</strain>
    </source>
</reference>
<organism evidence="1 2">
    <name type="scientific">Oryza sativa subsp. japonica</name>
    <name type="common">Rice</name>
    <dbReference type="NCBI Taxonomy" id="39947"/>
    <lineage>
        <taxon>Eukaryota</taxon>
        <taxon>Viridiplantae</taxon>
        <taxon>Streptophyta</taxon>
        <taxon>Embryophyta</taxon>
        <taxon>Tracheophyta</taxon>
        <taxon>Spermatophyta</taxon>
        <taxon>Magnoliopsida</taxon>
        <taxon>Liliopsida</taxon>
        <taxon>Poales</taxon>
        <taxon>Poaceae</taxon>
        <taxon>BOP clade</taxon>
        <taxon>Oryzoideae</taxon>
        <taxon>Oryzeae</taxon>
        <taxon>Oryzinae</taxon>
        <taxon>Oryza</taxon>
        <taxon>Oryza sativa</taxon>
    </lineage>
</organism>
<evidence type="ECO:0000313" key="1">
    <source>
        <dbReference type="EMBL" id="BAS87699.1"/>
    </source>
</evidence>
<protein>
    <submittedName>
        <fullName evidence="1">Os04g0129450 protein</fullName>
    </submittedName>
</protein>
<dbReference type="PaxDb" id="39947-A0A0P0W6C8"/>
<evidence type="ECO:0000313" key="2">
    <source>
        <dbReference type="Proteomes" id="UP000059680"/>
    </source>
</evidence>
<reference evidence="2" key="1">
    <citation type="journal article" date="2005" name="Nature">
        <title>The map-based sequence of the rice genome.</title>
        <authorList>
            <consortium name="International rice genome sequencing project (IRGSP)"/>
            <person name="Matsumoto T."/>
            <person name="Wu J."/>
            <person name="Kanamori H."/>
            <person name="Katayose Y."/>
            <person name="Fujisawa M."/>
            <person name="Namiki N."/>
            <person name="Mizuno H."/>
            <person name="Yamamoto K."/>
            <person name="Antonio B.A."/>
            <person name="Baba T."/>
            <person name="Sakata K."/>
            <person name="Nagamura Y."/>
            <person name="Aoki H."/>
            <person name="Arikawa K."/>
            <person name="Arita K."/>
            <person name="Bito T."/>
            <person name="Chiden Y."/>
            <person name="Fujitsuka N."/>
            <person name="Fukunaka R."/>
            <person name="Hamada M."/>
            <person name="Harada C."/>
            <person name="Hayashi A."/>
            <person name="Hijishita S."/>
            <person name="Honda M."/>
            <person name="Hosokawa S."/>
            <person name="Ichikawa Y."/>
            <person name="Idonuma A."/>
            <person name="Iijima M."/>
            <person name="Ikeda M."/>
            <person name="Ikeno M."/>
            <person name="Ito K."/>
            <person name="Ito S."/>
            <person name="Ito T."/>
            <person name="Ito Y."/>
            <person name="Ito Y."/>
            <person name="Iwabuchi A."/>
            <person name="Kamiya K."/>
            <person name="Karasawa W."/>
            <person name="Kurita K."/>
            <person name="Katagiri S."/>
            <person name="Kikuta A."/>
            <person name="Kobayashi H."/>
            <person name="Kobayashi N."/>
            <person name="Machita K."/>
            <person name="Maehara T."/>
            <person name="Masukawa M."/>
            <person name="Mizubayashi T."/>
            <person name="Mukai Y."/>
            <person name="Nagasaki H."/>
            <person name="Nagata Y."/>
            <person name="Naito S."/>
            <person name="Nakashima M."/>
            <person name="Nakama Y."/>
            <person name="Nakamichi Y."/>
            <person name="Nakamura M."/>
            <person name="Meguro A."/>
            <person name="Negishi M."/>
            <person name="Ohta I."/>
            <person name="Ohta T."/>
            <person name="Okamoto M."/>
            <person name="Ono N."/>
            <person name="Saji S."/>
            <person name="Sakaguchi M."/>
            <person name="Sakai K."/>
            <person name="Shibata M."/>
            <person name="Shimokawa T."/>
            <person name="Song J."/>
            <person name="Takazaki Y."/>
            <person name="Terasawa K."/>
            <person name="Tsugane M."/>
            <person name="Tsuji K."/>
            <person name="Ueda S."/>
            <person name="Waki K."/>
            <person name="Yamagata H."/>
            <person name="Yamamoto M."/>
            <person name="Yamamoto S."/>
            <person name="Yamane H."/>
            <person name="Yoshiki S."/>
            <person name="Yoshihara R."/>
            <person name="Yukawa K."/>
            <person name="Zhong H."/>
            <person name="Yano M."/>
            <person name="Yuan Q."/>
            <person name="Ouyang S."/>
            <person name="Liu J."/>
            <person name="Jones K.M."/>
            <person name="Gansberger K."/>
            <person name="Moffat K."/>
            <person name="Hill J."/>
            <person name="Bera J."/>
            <person name="Fadrosh D."/>
            <person name="Jin S."/>
            <person name="Johri S."/>
            <person name="Kim M."/>
            <person name="Overton L."/>
            <person name="Reardon M."/>
            <person name="Tsitrin T."/>
            <person name="Vuong H."/>
            <person name="Weaver B."/>
            <person name="Ciecko A."/>
            <person name="Tallon L."/>
            <person name="Jackson J."/>
            <person name="Pai G."/>
            <person name="Aken S.V."/>
            <person name="Utterback T."/>
            <person name="Reidmuller S."/>
            <person name="Feldblyum T."/>
            <person name="Hsiao J."/>
            <person name="Zismann V."/>
            <person name="Iobst S."/>
            <person name="de Vazeille A.R."/>
            <person name="Buell C.R."/>
            <person name="Ying K."/>
            <person name="Li Y."/>
            <person name="Lu T."/>
            <person name="Huang Y."/>
            <person name="Zhao Q."/>
            <person name="Feng Q."/>
            <person name="Zhang L."/>
            <person name="Zhu J."/>
            <person name="Weng Q."/>
            <person name="Mu J."/>
            <person name="Lu Y."/>
            <person name="Fan D."/>
            <person name="Liu Y."/>
            <person name="Guan J."/>
            <person name="Zhang Y."/>
            <person name="Yu S."/>
            <person name="Liu X."/>
            <person name="Zhang Y."/>
            <person name="Hong G."/>
            <person name="Han B."/>
            <person name="Choisne N."/>
            <person name="Demange N."/>
            <person name="Orjeda G."/>
            <person name="Samain S."/>
            <person name="Cattolico L."/>
            <person name="Pelletier E."/>
            <person name="Couloux A."/>
            <person name="Segurens B."/>
            <person name="Wincker P."/>
            <person name="D'Hont A."/>
            <person name="Scarpelli C."/>
            <person name="Weissenbach J."/>
            <person name="Salanoubat M."/>
            <person name="Quetier F."/>
            <person name="Yu Y."/>
            <person name="Kim H.R."/>
            <person name="Rambo T."/>
            <person name="Currie J."/>
            <person name="Collura K."/>
            <person name="Luo M."/>
            <person name="Yang T."/>
            <person name="Ammiraju J.S.S."/>
            <person name="Engler F."/>
            <person name="Soderlund C."/>
            <person name="Wing R.A."/>
            <person name="Palmer L.E."/>
            <person name="de la Bastide M."/>
            <person name="Spiegel L."/>
            <person name="Nascimento L."/>
            <person name="Zutavern T."/>
            <person name="O'Shaughnessy A."/>
            <person name="Dike S."/>
            <person name="Dedhia N."/>
            <person name="Preston R."/>
            <person name="Balija V."/>
            <person name="McCombie W.R."/>
            <person name="Chow T."/>
            <person name="Chen H."/>
            <person name="Chung M."/>
            <person name="Chen C."/>
            <person name="Shaw J."/>
            <person name="Wu H."/>
            <person name="Hsiao K."/>
            <person name="Chao Y."/>
            <person name="Chu M."/>
            <person name="Cheng C."/>
            <person name="Hour A."/>
            <person name="Lee P."/>
            <person name="Lin S."/>
            <person name="Lin Y."/>
            <person name="Liou J."/>
            <person name="Liu S."/>
            <person name="Hsing Y."/>
            <person name="Raghuvanshi S."/>
            <person name="Mohanty A."/>
            <person name="Bharti A.K."/>
            <person name="Gaur A."/>
            <person name="Gupta V."/>
            <person name="Kumar D."/>
            <person name="Ravi V."/>
            <person name="Vij S."/>
            <person name="Kapur A."/>
            <person name="Khurana P."/>
            <person name="Khurana P."/>
            <person name="Khurana J.P."/>
            <person name="Tyagi A.K."/>
            <person name="Gaikwad K."/>
            <person name="Singh A."/>
            <person name="Dalal V."/>
            <person name="Srivastava S."/>
            <person name="Dixit A."/>
            <person name="Pal A.K."/>
            <person name="Ghazi I.A."/>
            <person name="Yadav M."/>
            <person name="Pandit A."/>
            <person name="Bhargava A."/>
            <person name="Sureshbabu K."/>
            <person name="Batra K."/>
            <person name="Sharma T.R."/>
            <person name="Mohapatra T."/>
            <person name="Singh N.K."/>
            <person name="Messing J."/>
            <person name="Nelson A.B."/>
            <person name="Fuks G."/>
            <person name="Kavchok S."/>
            <person name="Keizer G."/>
            <person name="Linton E."/>
            <person name="Llaca V."/>
            <person name="Song R."/>
            <person name="Tanyolac B."/>
            <person name="Young S."/>
            <person name="Ho-Il K."/>
            <person name="Hahn J.H."/>
            <person name="Sangsakoo G."/>
            <person name="Vanavichit A."/>
            <person name="de Mattos Luiz.A.T."/>
            <person name="Zimmer P.D."/>
            <person name="Malone G."/>
            <person name="Dellagostin O."/>
            <person name="de Oliveira A.C."/>
            <person name="Bevan M."/>
            <person name="Bancroft I."/>
            <person name="Minx P."/>
            <person name="Cordum H."/>
            <person name="Wilson R."/>
            <person name="Cheng Z."/>
            <person name="Jin W."/>
            <person name="Jiang J."/>
            <person name="Leong S.A."/>
            <person name="Iwama H."/>
            <person name="Gojobori T."/>
            <person name="Itoh T."/>
            <person name="Niimura Y."/>
            <person name="Fujii Y."/>
            <person name="Habara T."/>
            <person name="Sakai H."/>
            <person name="Sato Y."/>
            <person name="Wilson G."/>
            <person name="Kumar K."/>
            <person name="McCouch S."/>
            <person name="Juretic N."/>
            <person name="Hoen D."/>
            <person name="Wright S."/>
            <person name="Bruskiewich R."/>
            <person name="Bureau T."/>
            <person name="Miyao A."/>
            <person name="Hirochika H."/>
            <person name="Nishikawa T."/>
            <person name="Kadowaki K."/>
            <person name="Sugiura M."/>
            <person name="Burr B."/>
            <person name="Sasaki T."/>
        </authorList>
    </citation>
    <scope>NUCLEOTIDE SEQUENCE [LARGE SCALE GENOMIC DNA]</scope>
    <source>
        <strain evidence="2">cv. Nipponbare</strain>
    </source>
</reference>
<sequence length="71" mass="7073">MGMGMEVSLRTGNTTVVASATALTACSAKNVANPRDCAQRALVVVVITSPCHATNVADVKFGGGEVGHGDG</sequence>
<proteinExistence type="predicted"/>
<name>A0A0P0W6C8_ORYSJ</name>